<dbReference type="Gene3D" id="3.40.190.100">
    <property type="entry name" value="Glycine betaine-binding periplasmic protein, domain 2"/>
    <property type="match status" value="1"/>
</dbReference>
<dbReference type="EMBL" id="CADCVB010000109">
    <property type="protein sequence ID" value="CAA9430199.1"/>
    <property type="molecule type" value="Genomic_DNA"/>
</dbReference>
<reference evidence="6" key="1">
    <citation type="submission" date="2020-02" db="EMBL/GenBank/DDBJ databases">
        <authorList>
            <person name="Meier V. D."/>
        </authorList>
    </citation>
    <scope>NUCLEOTIDE SEQUENCE</scope>
    <source>
        <strain evidence="6">AVDCRST_MAG78</strain>
    </source>
</reference>
<keyword evidence="3" id="KW-1003">Cell membrane</keyword>
<evidence type="ECO:0000259" key="5">
    <source>
        <dbReference type="Pfam" id="PF04069"/>
    </source>
</evidence>
<dbReference type="PANTHER" id="PTHR47737:SF1">
    <property type="entry name" value="GLYCINE BETAINE_PROLINE BETAINE TRANSPORT SYSTEM PERMEASE PROTEIN PROW"/>
    <property type="match status" value="1"/>
</dbReference>
<dbReference type="InterPro" id="IPR007210">
    <property type="entry name" value="ABC_Gly_betaine_transp_sub-bd"/>
</dbReference>
<name>A0A6J4PZR9_9ACTN</name>
<evidence type="ECO:0000313" key="6">
    <source>
        <dbReference type="EMBL" id="CAA9430199.1"/>
    </source>
</evidence>
<dbReference type="PROSITE" id="PS51257">
    <property type="entry name" value="PROKAR_LIPOPROTEIN"/>
    <property type="match status" value="1"/>
</dbReference>
<evidence type="ECO:0000256" key="4">
    <source>
        <dbReference type="ARBA" id="ARBA00023136"/>
    </source>
</evidence>
<dbReference type="Pfam" id="PF04069">
    <property type="entry name" value="OpuAC"/>
    <property type="match status" value="1"/>
</dbReference>
<accession>A0A6J4PZR9</accession>
<evidence type="ECO:0000256" key="3">
    <source>
        <dbReference type="ARBA" id="ARBA00022475"/>
    </source>
</evidence>
<dbReference type="GO" id="GO:0043190">
    <property type="term" value="C:ATP-binding cassette (ABC) transporter complex"/>
    <property type="evidence" value="ECO:0007669"/>
    <property type="project" value="InterPro"/>
</dbReference>
<gene>
    <name evidence="6" type="ORF">AVDCRST_MAG78-1631</name>
</gene>
<feature type="domain" description="ABC-type glycine betaine transport system substrate-binding" evidence="5">
    <location>
        <begin position="38"/>
        <end position="280"/>
    </location>
</feature>
<evidence type="ECO:0000256" key="1">
    <source>
        <dbReference type="ARBA" id="ARBA00004236"/>
    </source>
</evidence>
<proteinExistence type="predicted"/>
<dbReference type="GO" id="GO:0015226">
    <property type="term" value="F:carnitine transmembrane transporter activity"/>
    <property type="evidence" value="ECO:0007669"/>
    <property type="project" value="TreeGrafter"/>
</dbReference>
<protein>
    <recommendedName>
        <fullName evidence="5">ABC-type glycine betaine transport system substrate-binding domain-containing protein</fullName>
    </recommendedName>
</protein>
<dbReference type="GO" id="GO:0005275">
    <property type="term" value="F:amine transmembrane transporter activity"/>
    <property type="evidence" value="ECO:0007669"/>
    <property type="project" value="TreeGrafter"/>
</dbReference>
<dbReference type="PANTHER" id="PTHR47737">
    <property type="entry name" value="GLYCINE BETAINE/PROLINE BETAINE TRANSPORT SYSTEM PERMEASE PROTEIN PROW"/>
    <property type="match status" value="1"/>
</dbReference>
<dbReference type="SUPFAM" id="SSF53850">
    <property type="entry name" value="Periplasmic binding protein-like II"/>
    <property type="match status" value="1"/>
</dbReference>
<dbReference type="GO" id="GO:0031460">
    <property type="term" value="P:glycine betaine transport"/>
    <property type="evidence" value="ECO:0007669"/>
    <property type="project" value="TreeGrafter"/>
</dbReference>
<dbReference type="GO" id="GO:0015871">
    <property type="term" value="P:choline transport"/>
    <property type="evidence" value="ECO:0007669"/>
    <property type="project" value="TreeGrafter"/>
</dbReference>
<organism evidence="6">
    <name type="scientific">uncultured Rubrobacteraceae bacterium</name>
    <dbReference type="NCBI Taxonomy" id="349277"/>
    <lineage>
        <taxon>Bacteria</taxon>
        <taxon>Bacillati</taxon>
        <taxon>Actinomycetota</taxon>
        <taxon>Rubrobacteria</taxon>
        <taxon>Rubrobacterales</taxon>
        <taxon>Rubrobacteraceae</taxon>
        <taxon>environmental samples</taxon>
    </lineage>
</organism>
<sequence length="299" mass="32927">MKASKKSKKLLAVILALVVGAVVSGCGGGGSPESRSLNLGVATGWDEAAVIANLSKIVMEEDLGYGEVRLQELELGPVIQGVASGDLDAYQDIWLPNHQAQIDEVENDIRMLDPWYDGTTEFGIAVPTYMTNVNAIPDLNQTDLDQILGIEPGAIISERIPESVIPTYGLEQEYVQSSTPSMLSEVDDRYSNQEEFAFVAWRPHWMNAKYDFKFLEDPEDGLTDLNDGATILSIVNEDLPDDDPVAYAFLDAITLTEEQVNEIENINPNDYAESARTWLEDNRDVAQPWIDAAREAEGS</sequence>
<dbReference type="Gene3D" id="3.40.190.10">
    <property type="entry name" value="Periplasmic binding protein-like II"/>
    <property type="match status" value="1"/>
</dbReference>
<evidence type="ECO:0000256" key="2">
    <source>
        <dbReference type="ARBA" id="ARBA00022448"/>
    </source>
</evidence>
<keyword evidence="4" id="KW-0472">Membrane</keyword>
<keyword evidence="2" id="KW-0813">Transport</keyword>
<dbReference type="AlphaFoldDB" id="A0A6J4PZR9"/>
<comment type="subcellular location">
    <subcellularLocation>
        <location evidence="1">Cell membrane</location>
    </subcellularLocation>
</comment>